<organism evidence="4 5">
    <name type="scientific">Glycocaulis albus</name>
    <dbReference type="NCBI Taxonomy" id="1382801"/>
    <lineage>
        <taxon>Bacteria</taxon>
        <taxon>Pseudomonadati</taxon>
        <taxon>Pseudomonadota</taxon>
        <taxon>Alphaproteobacteria</taxon>
        <taxon>Maricaulales</taxon>
        <taxon>Maricaulaceae</taxon>
        <taxon>Glycocaulis</taxon>
    </lineage>
</organism>
<evidence type="ECO:0000256" key="2">
    <source>
        <dbReference type="ARBA" id="ARBA00022448"/>
    </source>
</evidence>
<dbReference type="PANTHER" id="PTHR30413:SF10">
    <property type="entry name" value="CAPSULE POLYSACCHARIDE EXPORT INNER-MEMBRANE PROTEIN CTRC"/>
    <property type="match status" value="1"/>
</dbReference>
<feature type="transmembrane region" description="Helical" evidence="3">
    <location>
        <begin position="91"/>
        <end position="111"/>
    </location>
</feature>
<comment type="similarity">
    <text evidence="1">Belongs to the ABC-2 integral membrane protein family.</text>
</comment>
<keyword evidence="3" id="KW-0472">Membrane</keyword>
<proteinExistence type="inferred from homology"/>
<keyword evidence="2" id="KW-0813">Transport</keyword>
<sequence>MLLALPALALIVFSAAFVSAGMGLIGARFGDFQFVVTALMRVMMFVTPIFWYPQDREGAVRAIAATYNPLAHLIDIVRTPLMGELPSLQNIVGAGLTIGLSILVGGAIFVFGRRNIIRWI</sequence>
<keyword evidence="3" id="KW-1133">Transmembrane helix</keyword>
<dbReference type="Proteomes" id="UP000648722">
    <property type="component" value="Unassembled WGS sequence"/>
</dbReference>
<dbReference type="PANTHER" id="PTHR30413">
    <property type="entry name" value="INNER MEMBRANE TRANSPORT PERMEASE"/>
    <property type="match status" value="1"/>
</dbReference>
<evidence type="ECO:0000256" key="3">
    <source>
        <dbReference type="SAM" id="Phobius"/>
    </source>
</evidence>
<evidence type="ECO:0008006" key="6">
    <source>
        <dbReference type="Google" id="ProtNLM"/>
    </source>
</evidence>
<protein>
    <recommendedName>
        <fullName evidence="6">ABC-2 type transporter domain-containing protein</fullName>
    </recommendedName>
</protein>
<dbReference type="EMBL" id="BMFS01000018">
    <property type="protein sequence ID" value="GGH08733.1"/>
    <property type="molecule type" value="Genomic_DNA"/>
</dbReference>
<accession>A0ABQ1Y1H2</accession>
<gene>
    <name evidence="4" type="ORF">GCM10007420_26920</name>
</gene>
<evidence type="ECO:0000313" key="4">
    <source>
        <dbReference type="EMBL" id="GGH08733.1"/>
    </source>
</evidence>
<name>A0ABQ1Y1H2_9PROT</name>
<evidence type="ECO:0000313" key="5">
    <source>
        <dbReference type="Proteomes" id="UP000648722"/>
    </source>
</evidence>
<reference evidence="5" key="1">
    <citation type="journal article" date="2019" name="Int. J. Syst. Evol. Microbiol.">
        <title>The Global Catalogue of Microorganisms (GCM) 10K type strain sequencing project: providing services to taxonomists for standard genome sequencing and annotation.</title>
        <authorList>
            <consortium name="The Broad Institute Genomics Platform"/>
            <consortium name="The Broad Institute Genome Sequencing Center for Infectious Disease"/>
            <person name="Wu L."/>
            <person name="Ma J."/>
        </authorList>
    </citation>
    <scope>NUCLEOTIDE SEQUENCE [LARGE SCALE GENOMIC DNA]</scope>
    <source>
        <strain evidence="5">CGMCC 1.12766</strain>
    </source>
</reference>
<feature type="transmembrane region" description="Helical" evidence="3">
    <location>
        <begin position="34"/>
        <end position="52"/>
    </location>
</feature>
<comment type="caution">
    <text evidence="4">The sequence shown here is derived from an EMBL/GenBank/DDBJ whole genome shotgun (WGS) entry which is preliminary data.</text>
</comment>
<evidence type="ECO:0000256" key="1">
    <source>
        <dbReference type="ARBA" id="ARBA00007783"/>
    </source>
</evidence>
<feature type="transmembrane region" description="Helical" evidence="3">
    <location>
        <begin position="6"/>
        <end position="27"/>
    </location>
</feature>
<keyword evidence="3" id="KW-0812">Transmembrane</keyword>
<keyword evidence="5" id="KW-1185">Reference proteome</keyword>